<keyword evidence="2" id="KW-0813">Transport</keyword>
<feature type="transmembrane region" description="Helical" evidence="9">
    <location>
        <begin position="102"/>
        <end position="119"/>
    </location>
</feature>
<evidence type="ECO:0000256" key="3">
    <source>
        <dbReference type="ARBA" id="ARBA00022475"/>
    </source>
</evidence>
<reference evidence="12 13" key="1">
    <citation type="submission" date="2016-06" db="EMBL/GenBank/DDBJ databases">
        <title>Complete genome sequences of Bordetella bronchialis and Bordetella flabilis.</title>
        <authorList>
            <person name="LiPuma J.J."/>
            <person name="Spilker T."/>
        </authorList>
    </citation>
    <scope>NUCLEOTIDE SEQUENCE [LARGE SCALE GENOMIC DNA]</scope>
    <source>
        <strain evidence="11 13">AU17976</strain>
        <strain evidence="10 12">AU3182</strain>
    </source>
</reference>
<dbReference type="PANTHER" id="PTHR11795">
    <property type="entry name" value="BRANCHED-CHAIN AMINO ACID TRANSPORT SYSTEM PERMEASE PROTEIN LIVH"/>
    <property type="match status" value="1"/>
</dbReference>
<keyword evidence="5" id="KW-0029">Amino-acid transport</keyword>
<evidence type="ECO:0000256" key="5">
    <source>
        <dbReference type="ARBA" id="ARBA00022970"/>
    </source>
</evidence>
<evidence type="ECO:0000313" key="13">
    <source>
        <dbReference type="Proteomes" id="UP000092213"/>
    </source>
</evidence>
<evidence type="ECO:0000256" key="7">
    <source>
        <dbReference type="ARBA" id="ARBA00023136"/>
    </source>
</evidence>
<dbReference type="EMBL" id="CP016170">
    <property type="protein sequence ID" value="ANN65422.1"/>
    <property type="molecule type" value="Genomic_DNA"/>
</dbReference>
<dbReference type="PANTHER" id="PTHR11795:SF442">
    <property type="entry name" value="ABC TRANSPORTER ATP-BINDING PROTEIN"/>
    <property type="match status" value="1"/>
</dbReference>
<dbReference type="InterPro" id="IPR052157">
    <property type="entry name" value="BCAA_transport_permease"/>
</dbReference>
<dbReference type="EMBL" id="CP016171">
    <property type="protein sequence ID" value="ANN70452.1"/>
    <property type="molecule type" value="Genomic_DNA"/>
</dbReference>
<dbReference type="KEGG" id="bbro:BAU06_03125"/>
<evidence type="ECO:0000256" key="9">
    <source>
        <dbReference type="SAM" id="Phobius"/>
    </source>
</evidence>
<dbReference type="InterPro" id="IPR001851">
    <property type="entry name" value="ABC_transp_permease"/>
</dbReference>
<dbReference type="Pfam" id="PF02653">
    <property type="entry name" value="BPD_transp_2"/>
    <property type="match status" value="1"/>
</dbReference>
<gene>
    <name evidence="10" type="ORF">BAU06_03125</name>
    <name evidence="11" type="ORF">BAU08_03090</name>
</gene>
<name>A0A193FCA9_9BORD</name>
<dbReference type="GO" id="GO:0005886">
    <property type="term" value="C:plasma membrane"/>
    <property type="evidence" value="ECO:0007669"/>
    <property type="project" value="UniProtKB-SubCell"/>
</dbReference>
<sequence length="297" mass="31942">MNALFESLQFVYAPQVVNGLSLGVAVILMALGLTIIFGLLDVINMAHGEFYALGAYLGMSLLAIGVDFWAALVLVPLVMLPIGYLTERALIQRVFHHKDRHILTLLLTFGMAIVLEDLFKLAYGPNPLRPDAPIAGATELFGMIFPTYRLFLMAVGVAIVGAVWWVVYRTRLGAMVRAAAYDRHMAASLGIPVLRVYAATFAFGVALAGLAGVLLAPVYSVFPTMGKDFILMAFSVVIVGGLGSIKGAIIAGLLLTQVQALSSLYISPVWSDPLLFGIMVLVLMFRPQGLFGRLGHG</sequence>
<protein>
    <submittedName>
        <fullName evidence="11">ABC transporter permease</fullName>
    </submittedName>
</protein>
<evidence type="ECO:0000256" key="6">
    <source>
        <dbReference type="ARBA" id="ARBA00022989"/>
    </source>
</evidence>
<dbReference type="RefSeq" id="WP_066344179.1">
    <property type="nucleotide sequence ID" value="NZ_CBCSFJ010000015.1"/>
</dbReference>
<evidence type="ECO:0000256" key="1">
    <source>
        <dbReference type="ARBA" id="ARBA00004651"/>
    </source>
</evidence>
<keyword evidence="3" id="KW-1003">Cell membrane</keyword>
<dbReference type="GO" id="GO:0022857">
    <property type="term" value="F:transmembrane transporter activity"/>
    <property type="evidence" value="ECO:0007669"/>
    <property type="project" value="InterPro"/>
</dbReference>
<comment type="similarity">
    <text evidence="8">Belongs to the binding-protein-dependent transport system permease family. LivHM subfamily.</text>
</comment>
<dbReference type="Proteomes" id="UP000092213">
    <property type="component" value="Chromosome"/>
</dbReference>
<keyword evidence="4 9" id="KW-0812">Transmembrane</keyword>
<feature type="transmembrane region" description="Helical" evidence="9">
    <location>
        <begin position="229"/>
        <end position="253"/>
    </location>
</feature>
<dbReference type="GO" id="GO:0006865">
    <property type="term" value="P:amino acid transport"/>
    <property type="evidence" value="ECO:0007669"/>
    <property type="project" value="UniProtKB-KW"/>
</dbReference>
<dbReference type="AlphaFoldDB" id="A0A193FCA9"/>
<organism evidence="11 13">
    <name type="scientific">Bordetella bronchialis</name>
    <dbReference type="NCBI Taxonomy" id="463025"/>
    <lineage>
        <taxon>Bacteria</taxon>
        <taxon>Pseudomonadati</taxon>
        <taxon>Pseudomonadota</taxon>
        <taxon>Betaproteobacteria</taxon>
        <taxon>Burkholderiales</taxon>
        <taxon>Alcaligenaceae</taxon>
        <taxon>Bordetella</taxon>
    </lineage>
</organism>
<evidence type="ECO:0000313" key="11">
    <source>
        <dbReference type="EMBL" id="ANN70452.1"/>
    </source>
</evidence>
<feature type="transmembrane region" description="Helical" evidence="9">
    <location>
        <begin position="55"/>
        <end position="82"/>
    </location>
</feature>
<accession>A0A193FCA9</accession>
<feature type="transmembrane region" description="Helical" evidence="9">
    <location>
        <begin position="20"/>
        <end position="43"/>
    </location>
</feature>
<evidence type="ECO:0000256" key="8">
    <source>
        <dbReference type="ARBA" id="ARBA00037998"/>
    </source>
</evidence>
<keyword evidence="6 9" id="KW-1133">Transmembrane helix</keyword>
<keyword evidence="12" id="KW-1185">Reference proteome</keyword>
<dbReference type="CDD" id="cd06582">
    <property type="entry name" value="TM_PBP1_LivH_like"/>
    <property type="match status" value="1"/>
</dbReference>
<feature type="transmembrane region" description="Helical" evidence="9">
    <location>
        <begin position="196"/>
        <end position="222"/>
    </location>
</feature>
<feature type="transmembrane region" description="Helical" evidence="9">
    <location>
        <begin position="265"/>
        <end position="285"/>
    </location>
</feature>
<evidence type="ECO:0000256" key="4">
    <source>
        <dbReference type="ARBA" id="ARBA00022692"/>
    </source>
</evidence>
<evidence type="ECO:0000313" key="12">
    <source>
        <dbReference type="Proteomes" id="UP000091897"/>
    </source>
</evidence>
<feature type="transmembrane region" description="Helical" evidence="9">
    <location>
        <begin position="150"/>
        <end position="167"/>
    </location>
</feature>
<dbReference type="OrthoDB" id="8888656at2"/>
<evidence type="ECO:0000256" key="2">
    <source>
        <dbReference type="ARBA" id="ARBA00022448"/>
    </source>
</evidence>
<comment type="subcellular location">
    <subcellularLocation>
        <location evidence="1">Cell membrane</location>
        <topology evidence="1">Multi-pass membrane protein</topology>
    </subcellularLocation>
</comment>
<dbReference type="Proteomes" id="UP000091897">
    <property type="component" value="Chromosome"/>
</dbReference>
<keyword evidence="7 9" id="KW-0472">Membrane</keyword>
<evidence type="ECO:0000313" key="10">
    <source>
        <dbReference type="EMBL" id="ANN65422.1"/>
    </source>
</evidence>
<dbReference type="STRING" id="463025.BAU08_03090"/>
<proteinExistence type="inferred from homology"/>